<evidence type="ECO:0000256" key="4">
    <source>
        <dbReference type="ARBA" id="ARBA00022448"/>
    </source>
</evidence>
<dbReference type="EMBL" id="MT362617">
    <property type="protein sequence ID" value="QNL17841.1"/>
    <property type="molecule type" value="Genomic_DNA"/>
</dbReference>
<evidence type="ECO:0000256" key="1">
    <source>
        <dbReference type="ARBA" id="ARBA00004304"/>
    </source>
</evidence>
<dbReference type="GO" id="GO:0046933">
    <property type="term" value="F:proton-transporting ATP synthase activity, rotational mechanism"/>
    <property type="evidence" value="ECO:0007669"/>
    <property type="project" value="TreeGrafter"/>
</dbReference>
<dbReference type="InterPro" id="IPR009230">
    <property type="entry name" value="ATP_synth_su8_fun"/>
</dbReference>
<dbReference type="Proteomes" id="UP000016926">
    <property type="component" value="Mitochondrion"/>
</dbReference>
<proteinExistence type="inferred from homology"/>
<keyword evidence="4 13" id="KW-0813">Transport</keyword>
<gene>
    <name evidence="14" type="primary">atp8</name>
</gene>
<geneLocation type="mitochondrion" evidence="14"/>
<keyword evidence="10 13" id="KW-0496">Mitochondrion</keyword>
<keyword evidence="9 13" id="KW-0406">Ion transport</keyword>
<dbReference type="PANTHER" id="PTHR36101:SF1">
    <property type="entry name" value="ATP SYNTHASE PROTEIN 8"/>
    <property type="match status" value="1"/>
</dbReference>
<evidence type="ECO:0000256" key="7">
    <source>
        <dbReference type="ARBA" id="ARBA00022781"/>
    </source>
</evidence>
<evidence type="ECO:0000256" key="13">
    <source>
        <dbReference type="RuleBase" id="RU368038"/>
    </source>
</evidence>
<comment type="subcellular location">
    <subcellularLocation>
        <location evidence="13">Mitochondrion inner membrane</location>
        <topology evidence="13">Single-pass membrane protein</topology>
    </subcellularLocation>
    <subcellularLocation>
        <location evidence="1">Mitochondrion membrane</location>
        <topology evidence="1">Single-pass membrane protein</topology>
    </subcellularLocation>
</comment>
<evidence type="ECO:0000313" key="15">
    <source>
        <dbReference type="Proteomes" id="UP000016926"/>
    </source>
</evidence>
<evidence type="ECO:0000256" key="3">
    <source>
        <dbReference type="ARBA" id="ARBA00019651"/>
    </source>
</evidence>
<feature type="transmembrane region" description="Helical" evidence="13">
    <location>
        <begin position="15"/>
        <end position="40"/>
    </location>
</feature>
<accession>A0A7G8ZGF6</accession>
<evidence type="ECO:0000256" key="11">
    <source>
        <dbReference type="ARBA" id="ARBA00023136"/>
    </source>
</evidence>
<organism evidence="14 15">
    <name type="scientific">Rhodotorula toruloides (strain NP11)</name>
    <name type="common">Yeast</name>
    <name type="synonym">Rhodosporidium toruloides</name>
    <dbReference type="NCBI Taxonomy" id="1130832"/>
    <lineage>
        <taxon>Eukaryota</taxon>
        <taxon>Fungi</taxon>
        <taxon>Dikarya</taxon>
        <taxon>Basidiomycota</taxon>
        <taxon>Pucciniomycotina</taxon>
        <taxon>Microbotryomycetes</taxon>
        <taxon>Sporidiobolales</taxon>
        <taxon>Sporidiobolaceae</taxon>
        <taxon>Rhodotorula</taxon>
    </lineage>
</organism>
<evidence type="ECO:0000256" key="9">
    <source>
        <dbReference type="ARBA" id="ARBA00023065"/>
    </source>
</evidence>
<keyword evidence="15" id="KW-1185">Reference proteome</keyword>
<dbReference type="AlphaFoldDB" id="A0A7G8ZGF6"/>
<keyword evidence="8 13" id="KW-1133">Transmembrane helix</keyword>
<sequence length="48" mass="5577">MPQLLPFYFVNQLSFAVLVLGTLVYVFGTYVLPVFVQLFVTRMYVTKL</sequence>
<dbReference type="GO" id="GO:0045259">
    <property type="term" value="C:proton-transporting ATP synthase complex"/>
    <property type="evidence" value="ECO:0007669"/>
    <property type="project" value="UniProtKB-KW"/>
</dbReference>
<evidence type="ECO:0000256" key="6">
    <source>
        <dbReference type="ARBA" id="ARBA00022692"/>
    </source>
</evidence>
<dbReference type="PANTHER" id="PTHR36101">
    <property type="entry name" value="ATP SYNTHASE PROTEIN 8"/>
    <property type="match status" value="1"/>
</dbReference>
<keyword evidence="5 13" id="KW-0138">CF(0)</keyword>
<evidence type="ECO:0000313" key="14">
    <source>
        <dbReference type="EMBL" id="QNL17841.1"/>
    </source>
</evidence>
<protein>
    <recommendedName>
        <fullName evidence="3 13">ATP synthase protein 8</fullName>
    </recommendedName>
</protein>
<dbReference type="Pfam" id="PF05933">
    <property type="entry name" value="Fun_ATP-synt_8"/>
    <property type="match status" value="1"/>
</dbReference>
<evidence type="ECO:0000256" key="12">
    <source>
        <dbReference type="ARBA" id="ARBA00023310"/>
    </source>
</evidence>
<evidence type="ECO:0000256" key="10">
    <source>
        <dbReference type="ARBA" id="ARBA00023128"/>
    </source>
</evidence>
<reference evidence="14 15" key="1">
    <citation type="journal article" date="2020" name="FEMS Yeast Res.">
        <title>The complete mitochondrial genome of the lipid-producing yeast Rhodotorula toruloides.</title>
        <authorList>
            <person name="Zhou R."/>
            <person name="Zhu Z."/>
            <person name="Zhang S."/>
            <person name="Zhao Z.K."/>
        </authorList>
    </citation>
    <scope>NUCLEOTIDE SEQUENCE [LARGE SCALE GENOMIC DNA]</scope>
    <source>
        <strain evidence="14 15">NP11</strain>
    </source>
</reference>
<keyword evidence="7 13" id="KW-0375">Hydrogen ion transport</keyword>
<keyword evidence="6 13" id="KW-0812">Transmembrane</keyword>
<comment type="similarity">
    <text evidence="2 13">Belongs to the ATPase protein 8 family.</text>
</comment>
<dbReference type="GO" id="GO:0005743">
    <property type="term" value="C:mitochondrial inner membrane"/>
    <property type="evidence" value="ECO:0007669"/>
    <property type="project" value="UniProtKB-SubCell"/>
</dbReference>
<evidence type="ECO:0000256" key="8">
    <source>
        <dbReference type="ARBA" id="ARBA00022989"/>
    </source>
</evidence>
<comment type="subunit">
    <text evidence="13">F-type ATPases have 2 components, CF(1) - the catalytic core - and CF(0) - the membrane proton channel.</text>
</comment>
<name>A0A7G8ZGF6_RHOT1</name>
<evidence type="ECO:0000256" key="5">
    <source>
        <dbReference type="ARBA" id="ARBA00022547"/>
    </source>
</evidence>
<evidence type="ECO:0000256" key="2">
    <source>
        <dbReference type="ARBA" id="ARBA00008892"/>
    </source>
</evidence>
<comment type="function">
    <text evidence="13">Mitochondrial membrane ATP synthase (F(1)F(0) ATP synthase or Complex V) produces ATP from ADP in the presence of a proton gradient across the membrane which is generated by electron transport complexes of the respiratory chain. F-type ATPases consist of two structural domains, F(1) - containing the extramembraneous catalytic core and F(0) - containing the membrane proton channel, linked together by a central stalk and a peripheral stalk. During catalysis, ATP synthesis in the catalytic domain of F(1) is coupled via a rotary mechanism of the central stalk subunits to proton translocation. Part of the complex F(0) domain. Minor subunit located with subunit a in the membrane.</text>
</comment>
<keyword evidence="11 13" id="KW-0472">Membrane</keyword>
<keyword evidence="12 13" id="KW-0066">ATP synthesis</keyword>